<dbReference type="EMBL" id="MRCG01000011">
    <property type="protein sequence ID" value="OKH46922.1"/>
    <property type="molecule type" value="Genomic_DNA"/>
</dbReference>
<evidence type="ECO:0000256" key="2">
    <source>
        <dbReference type="ARBA" id="ARBA00023012"/>
    </source>
</evidence>
<dbReference type="PANTHER" id="PTHR48111">
    <property type="entry name" value="REGULATOR OF RPOS"/>
    <property type="match status" value="1"/>
</dbReference>
<proteinExistence type="predicted"/>
<dbReference type="InterPro" id="IPR001867">
    <property type="entry name" value="OmpR/PhoB-type_DNA-bd"/>
</dbReference>
<dbReference type="SMART" id="SM00862">
    <property type="entry name" value="Trans_reg_C"/>
    <property type="match status" value="1"/>
</dbReference>
<dbReference type="GO" id="GO:0005829">
    <property type="term" value="C:cytosol"/>
    <property type="evidence" value="ECO:0007669"/>
    <property type="project" value="TreeGrafter"/>
</dbReference>
<evidence type="ECO:0000256" key="4">
    <source>
        <dbReference type="ARBA" id="ARBA00023125"/>
    </source>
</evidence>
<evidence type="ECO:0000313" key="10">
    <source>
        <dbReference type="EMBL" id="OKH46922.1"/>
    </source>
</evidence>
<dbReference type="PANTHER" id="PTHR48111:SF4">
    <property type="entry name" value="DNA-BINDING DUAL TRANSCRIPTIONAL REGULATOR OMPR"/>
    <property type="match status" value="1"/>
</dbReference>
<dbReference type="FunFam" id="1.10.10.10:FF:000018">
    <property type="entry name" value="DNA-binding response regulator ResD"/>
    <property type="match status" value="1"/>
</dbReference>
<sequence length="239" mass="27245">MAVLILIVEDEAEIARLIRLYLEKEGFTCEVCDDGETALRYQQTLQPDLMILDVMLPKLDGLEVCARVRQGPGAKDPYILMLTARGEEIDRIIGLSTGADDYLVKPFSPRELVARVRALLRRSLRHSQEAPAQTYRTAHFSLDLDQRTAHRQGDSSDLELLDLTPLEFDLLATFMSYPGRVWSRHHLIEKLWGEDFFGDERVVDTHIARLRKKVEPDSSQPTFVKTVTGVGYRFEDDAV</sequence>
<dbReference type="InterPro" id="IPR011006">
    <property type="entry name" value="CheY-like_superfamily"/>
</dbReference>
<dbReference type="SUPFAM" id="SSF52172">
    <property type="entry name" value="CheY-like"/>
    <property type="match status" value="1"/>
</dbReference>
<dbReference type="FunFam" id="3.40.50.2300:FF:000001">
    <property type="entry name" value="DNA-binding response regulator PhoB"/>
    <property type="match status" value="1"/>
</dbReference>
<evidence type="ECO:0000259" key="9">
    <source>
        <dbReference type="PROSITE" id="PS51755"/>
    </source>
</evidence>
<comment type="caution">
    <text evidence="10">The sequence shown here is derived from an EMBL/GenBank/DDBJ whole genome shotgun (WGS) entry which is preliminary data.</text>
</comment>
<dbReference type="SMART" id="SM00448">
    <property type="entry name" value="REC"/>
    <property type="match status" value="1"/>
</dbReference>
<evidence type="ECO:0000256" key="7">
    <source>
        <dbReference type="PROSITE-ProRule" id="PRU01091"/>
    </source>
</evidence>
<gene>
    <name evidence="10" type="ORF">NIES30_15620</name>
</gene>
<dbReference type="InterPro" id="IPR016032">
    <property type="entry name" value="Sig_transdc_resp-reg_C-effctor"/>
</dbReference>
<name>A0A1U7J3L2_9CYAN</name>
<dbReference type="Gene3D" id="1.10.10.10">
    <property type="entry name" value="Winged helix-like DNA-binding domain superfamily/Winged helix DNA-binding domain"/>
    <property type="match status" value="1"/>
</dbReference>
<dbReference type="Pfam" id="PF00072">
    <property type="entry name" value="Response_reg"/>
    <property type="match status" value="1"/>
</dbReference>
<keyword evidence="3" id="KW-0805">Transcription regulation</keyword>
<keyword evidence="4 7" id="KW-0238">DNA-binding</keyword>
<feature type="domain" description="Response regulatory" evidence="8">
    <location>
        <begin position="4"/>
        <end position="120"/>
    </location>
</feature>
<evidence type="ECO:0000256" key="6">
    <source>
        <dbReference type="PROSITE-ProRule" id="PRU00169"/>
    </source>
</evidence>
<protein>
    <submittedName>
        <fullName evidence="10">DNA-binding response regulator</fullName>
    </submittedName>
</protein>
<dbReference type="Proteomes" id="UP000185557">
    <property type="component" value="Unassembled WGS sequence"/>
</dbReference>
<dbReference type="PROSITE" id="PS50110">
    <property type="entry name" value="RESPONSE_REGULATORY"/>
    <property type="match status" value="1"/>
</dbReference>
<reference evidence="10 11" key="1">
    <citation type="submission" date="2016-11" db="EMBL/GenBank/DDBJ databases">
        <title>Draft Genome Sequences of Nine Cyanobacterial Strains from Diverse Habitats.</title>
        <authorList>
            <person name="Zhu T."/>
            <person name="Hou S."/>
            <person name="Lu X."/>
            <person name="Hess W.R."/>
        </authorList>
    </citation>
    <scope>NUCLEOTIDE SEQUENCE [LARGE SCALE GENOMIC DNA]</scope>
    <source>
        <strain evidence="10 11">NIES-30</strain>
    </source>
</reference>
<evidence type="ECO:0000313" key="11">
    <source>
        <dbReference type="Proteomes" id="UP000185557"/>
    </source>
</evidence>
<evidence type="ECO:0000259" key="8">
    <source>
        <dbReference type="PROSITE" id="PS50110"/>
    </source>
</evidence>
<dbReference type="GO" id="GO:0032993">
    <property type="term" value="C:protein-DNA complex"/>
    <property type="evidence" value="ECO:0007669"/>
    <property type="project" value="TreeGrafter"/>
</dbReference>
<dbReference type="SUPFAM" id="SSF46894">
    <property type="entry name" value="C-terminal effector domain of the bipartite response regulators"/>
    <property type="match status" value="1"/>
</dbReference>
<dbReference type="Pfam" id="PF00486">
    <property type="entry name" value="Trans_reg_C"/>
    <property type="match status" value="1"/>
</dbReference>
<dbReference type="Gene3D" id="3.40.50.2300">
    <property type="match status" value="1"/>
</dbReference>
<dbReference type="GO" id="GO:0006355">
    <property type="term" value="P:regulation of DNA-templated transcription"/>
    <property type="evidence" value="ECO:0007669"/>
    <property type="project" value="InterPro"/>
</dbReference>
<keyword evidence="1 6" id="KW-0597">Phosphoprotein</keyword>
<dbReference type="AlphaFoldDB" id="A0A1U7J3L2"/>
<dbReference type="PROSITE" id="PS51755">
    <property type="entry name" value="OMPR_PHOB"/>
    <property type="match status" value="1"/>
</dbReference>
<feature type="modified residue" description="4-aspartylphosphate" evidence="6">
    <location>
        <position position="53"/>
    </location>
</feature>
<evidence type="ECO:0000256" key="3">
    <source>
        <dbReference type="ARBA" id="ARBA00023015"/>
    </source>
</evidence>
<dbReference type="InterPro" id="IPR039420">
    <property type="entry name" value="WalR-like"/>
</dbReference>
<keyword evidence="2" id="KW-0902">Two-component regulatory system</keyword>
<dbReference type="CDD" id="cd00383">
    <property type="entry name" value="trans_reg_C"/>
    <property type="match status" value="1"/>
</dbReference>
<keyword evidence="11" id="KW-1185">Reference proteome</keyword>
<dbReference type="InterPro" id="IPR001789">
    <property type="entry name" value="Sig_transdc_resp-reg_receiver"/>
</dbReference>
<dbReference type="InterPro" id="IPR036388">
    <property type="entry name" value="WH-like_DNA-bd_sf"/>
</dbReference>
<evidence type="ECO:0000256" key="1">
    <source>
        <dbReference type="ARBA" id="ARBA00022553"/>
    </source>
</evidence>
<dbReference type="GO" id="GO:0000156">
    <property type="term" value="F:phosphorelay response regulator activity"/>
    <property type="evidence" value="ECO:0007669"/>
    <property type="project" value="TreeGrafter"/>
</dbReference>
<dbReference type="STRING" id="549789.NIES30_15620"/>
<accession>A0A1U7J3L2</accession>
<feature type="DNA-binding region" description="OmpR/PhoB-type" evidence="7">
    <location>
        <begin position="132"/>
        <end position="236"/>
    </location>
</feature>
<organism evidence="10 11">
    <name type="scientific">Phormidium tenue NIES-30</name>
    <dbReference type="NCBI Taxonomy" id="549789"/>
    <lineage>
        <taxon>Bacteria</taxon>
        <taxon>Bacillati</taxon>
        <taxon>Cyanobacteriota</taxon>
        <taxon>Cyanophyceae</taxon>
        <taxon>Oscillatoriophycideae</taxon>
        <taxon>Oscillatoriales</taxon>
        <taxon>Oscillatoriaceae</taxon>
        <taxon>Phormidium</taxon>
    </lineage>
</organism>
<dbReference type="GO" id="GO:0000976">
    <property type="term" value="F:transcription cis-regulatory region binding"/>
    <property type="evidence" value="ECO:0007669"/>
    <property type="project" value="TreeGrafter"/>
</dbReference>
<evidence type="ECO:0000256" key="5">
    <source>
        <dbReference type="ARBA" id="ARBA00023163"/>
    </source>
</evidence>
<keyword evidence="5" id="KW-0804">Transcription</keyword>
<dbReference type="Gene3D" id="6.10.250.690">
    <property type="match status" value="1"/>
</dbReference>
<feature type="domain" description="OmpR/PhoB-type" evidence="9">
    <location>
        <begin position="132"/>
        <end position="236"/>
    </location>
</feature>